<dbReference type="PRINTS" id="PR00689">
    <property type="entry name" value="ACOABINDINGP"/>
</dbReference>
<evidence type="ECO:0000256" key="4">
    <source>
        <dbReference type="PROSITE-ProRule" id="PRU00023"/>
    </source>
</evidence>
<dbReference type="PRINTS" id="PR01415">
    <property type="entry name" value="ANKYRIN"/>
</dbReference>
<evidence type="ECO:0000256" key="3">
    <source>
        <dbReference type="ARBA" id="ARBA00023121"/>
    </source>
</evidence>
<dbReference type="eggNOG" id="KOG0817">
    <property type="taxonomic scope" value="Eukaryota"/>
</dbReference>
<dbReference type="Gene3D" id="1.25.40.20">
    <property type="entry name" value="Ankyrin repeat-containing domain"/>
    <property type="match status" value="2"/>
</dbReference>
<keyword evidence="5" id="KW-1133">Transmembrane helix</keyword>
<dbReference type="PROSITE" id="PS51228">
    <property type="entry name" value="ACB_2"/>
    <property type="match status" value="1"/>
</dbReference>
<dbReference type="Gene3D" id="1.20.80.10">
    <property type="match status" value="1"/>
</dbReference>
<dbReference type="PROSITE" id="PS50088">
    <property type="entry name" value="ANK_REPEAT"/>
    <property type="match status" value="2"/>
</dbReference>
<dbReference type="AlphaFoldDB" id="T0RT06"/>
<reference evidence="7 8" key="1">
    <citation type="submission" date="2012-04" db="EMBL/GenBank/DDBJ databases">
        <title>The Genome Sequence of Saprolegnia declina VS20.</title>
        <authorList>
            <consortium name="The Broad Institute Genome Sequencing Platform"/>
            <person name="Russ C."/>
            <person name="Nusbaum C."/>
            <person name="Tyler B."/>
            <person name="van West P."/>
            <person name="Dieguez-Uribeondo J."/>
            <person name="de Bruijn I."/>
            <person name="Tripathy S."/>
            <person name="Jiang R."/>
            <person name="Young S.K."/>
            <person name="Zeng Q."/>
            <person name="Gargeya S."/>
            <person name="Fitzgerald M."/>
            <person name="Haas B."/>
            <person name="Abouelleil A."/>
            <person name="Alvarado L."/>
            <person name="Arachchi H.M."/>
            <person name="Berlin A."/>
            <person name="Chapman S.B."/>
            <person name="Goldberg J."/>
            <person name="Griggs A."/>
            <person name="Gujja S."/>
            <person name="Hansen M."/>
            <person name="Howarth C."/>
            <person name="Imamovic A."/>
            <person name="Larimer J."/>
            <person name="McCowen C."/>
            <person name="Montmayeur A."/>
            <person name="Murphy C."/>
            <person name="Neiman D."/>
            <person name="Pearson M."/>
            <person name="Priest M."/>
            <person name="Roberts A."/>
            <person name="Saif S."/>
            <person name="Shea T."/>
            <person name="Sisk P."/>
            <person name="Sykes S."/>
            <person name="Wortman J."/>
            <person name="Nusbaum C."/>
            <person name="Birren B."/>
        </authorList>
    </citation>
    <scope>NUCLEOTIDE SEQUENCE [LARGE SCALE GENOMIC DNA]</scope>
    <source>
        <strain evidence="7 8">VS20</strain>
    </source>
</reference>
<dbReference type="PANTHER" id="PTHR24119:SF0">
    <property type="entry name" value="ACYL-COA-BINDING DOMAIN-CONTAINING PROTEIN 6"/>
    <property type="match status" value="1"/>
</dbReference>
<feature type="domain" description="ACB" evidence="6">
    <location>
        <begin position="48"/>
        <end position="132"/>
    </location>
</feature>
<dbReference type="OMA" id="ARSKWQA"/>
<dbReference type="Pfam" id="PF00887">
    <property type="entry name" value="ACBP"/>
    <property type="match status" value="1"/>
</dbReference>
<dbReference type="GO" id="GO:0000062">
    <property type="term" value="F:fatty-acyl-CoA binding"/>
    <property type="evidence" value="ECO:0007669"/>
    <property type="project" value="InterPro"/>
</dbReference>
<evidence type="ECO:0000313" key="8">
    <source>
        <dbReference type="Proteomes" id="UP000030762"/>
    </source>
</evidence>
<gene>
    <name evidence="7" type="ORF">SDRG_08899</name>
</gene>
<dbReference type="InterPro" id="IPR000582">
    <property type="entry name" value="Acyl-CoA-binding_protein"/>
</dbReference>
<proteinExistence type="predicted"/>
<dbReference type="VEuPathDB" id="FungiDB:SDRG_08899"/>
<dbReference type="InterPro" id="IPR014352">
    <property type="entry name" value="FERM/acyl-CoA-bd_prot_sf"/>
</dbReference>
<dbReference type="GeneID" id="19949626"/>
<organism evidence="7 8">
    <name type="scientific">Saprolegnia diclina (strain VS20)</name>
    <dbReference type="NCBI Taxonomy" id="1156394"/>
    <lineage>
        <taxon>Eukaryota</taxon>
        <taxon>Sar</taxon>
        <taxon>Stramenopiles</taxon>
        <taxon>Oomycota</taxon>
        <taxon>Saprolegniomycetes</taxon>
        <taxon>Saprolegniales</taxon>
        <taxon>Saprolegniaceae</taxon>
        <taxon>Saprolegnia</taxon>
    </lineage>
</organism>
<keyword evidence="2 4" id="KW-0040">ANK repeat</keyword>
<evidence type="ECO:0000256" key="2">
    <source>
        <dbReference type="ARBA" id="ARBA00023043"/>
    </source>
</evidence>
<dbReference type="PROSITE" id="PS50297">
    <property type="entry name" value="ANK_REP_REGION"/>
    <property type="match status" value="2"/>
</dbReference>
<keyword evidence="5" id="KW-0472">Membrane</keyword>
<evidence type="ECO:0000313" key="7">
    <source>
        <dbReference type="EMBL" id="EQC33382.1"/>
    </source>
</evidence>
<keyword evidence="3" id="KW-0446">Lipid-binding</keyword>
<dbReference type="SMART" id="SM00248">
    <property type="entry name" value="ANK"/>
    <property type="match status" value="2"/>
</dbReference>
<feature type="repeat" description="ANK" evidence="4">
    <location>
        <begin position="244"/>
        <end position="276"/>
    </location>
</feature>
<evidence type="ECO:0000259" key="6">
    <source>
        <dbReference type="PROSITE" id="PS51228"/>
    </source>
</evidence>
<dbReference type="PROSITE" id="PS00880">
    <property type="entry name" value="ACB_1"/>
    <property type="match status" value="1"/>
</dbReference>
<dbReference type="RefSeq" id="XP_008613022.1">
    <property type="nucleotide sequence ID" value="XM_008614800.1"/>
</dbReference>
<dbReference type="EMBL" id="JH767159">
    <property type="protein sequence ID" value="EQC33382.1"/>
    <property type="molecule type" value="Genomic_DNA"/>
</dbReference>
<name>T0RT06_SAPDV</name>
<protein>
    <recommendedName>
        <fullName evidence="6">ACB domain-containing protein</fullName>
    </recommendedName>
</protein>
<dbReference type="STRING" id="1156394.T0RT06"/>
<dbReference type="Pfam" id="PF13637">
    <property type="entry name" value="Ank_4"/>
    <property type="match status" value="1"/>
</dbReference>
<keyword evidence="1" id="KW-0677">Repeat</keyword>
<dbReference type="OrthoDB" id="10254927at2759"/>
<evidence type="ECO:0000256" key="1">
    <source>
        <dbReference type="ARBA" id="ARBA00022737"/>
    </source>
</evidence>
<dbReference type="Proteomes" id="UP000030762">
    <property type="component" value="Unassembled WGS sequence"/>
</dbReference>
<feature type="transmembrane region" description="Helical" evidence="5">
    <location>
        <begin position="6"/>
        <end position="25"/>
    </location>
</feature>
<dbReference type="InterPro" id="IPR022408">
    <property type="entry name" value="Acyl-CoA-binding_prot_CS"/>
</dbReference>
<dbReference type="SUPFAM" id="SSF48403">
    <property type="entry name" value="Ankyrin repeat"/>
    <property type="match status" value="1"/>
</dbReference>
<sequence length="298" mass="31131">MEGNAAWALAGLTTVAAAAAGYYIATHHGRKAQRSGSTTGPSGPMTHLDLHFEHAAAYVASSKKLSNEDKLVLYAFFKQATTGDCSAPKPSAIDFVAKAKWDAWTGLLGMSRIEAQKRYIEVVSSSCKGYAFGVPLADAVGSNTSDDESDDGSSGGGFAMGGAASQVVVDKTTKEWQGVENAFHYASTGNVDEVQAILAANDCAIDEPDDDGRTMLHWAVDRAQTDVAASLLAQGATVNAQDKDGMTPLHYAVLCEHLPLVDLLMAHGADMNLGDADGESAYASASSSLRAHLDALTK</sequence>
<feature type="repeat" description="ANK" evidence="4">
    <location>
        <begin position="211"/>
        <end position="243"/>
    </location>
</feature>
<dbReference type="PANTHER" id="PTHR24119">
    <property type="entry name" value="ACYL-COA-BINDING DOMAIN-CONTAINING PROTEIN 6"/>
    <property type="match status" value="1"/>
</dbReference>
<dbReference type="InterPro" id="IPR036770">
    <property type="entry name" value="Ankyrin_rpt-contain_sf"/>
</dbReference>
<keyword evidence="5" id="KW-0812">Transmembrane</keyword>
<dbReference type="InParanoid" id="T0RT06"/>
<accession>T0RT06</accession>
<dbReference type="InterPro" id="IPR035984">
    <property type="entry name" value="Acyl-CoA-binding_sf"/>
</dbReference>
<dbReference type="SUPFAM" id="SSF47027">
    <property type="entry name" value="Acyl-CoA binding protein"/>
    <property type="match status" value="1"/>
</dbReference>
<keyword evidence="8" id="KW-1185">Reference proteome</keyword>
<evidence type="ECO:0000256" key="5">
    <source>
        <dbReference type="SAM" id="Phobius"/>
    </source>
</evidence>
<dbReference type="InterPro" id="IPR002110">
    <property type="entry name" value="Ankyrin_rpt"/>
</dbReference>